<evidence type="ECO:0000256" key="2">
    <source>
        <dbReference type="ARBA" id="ARBA00023015"/>
    </source>
</evidence>
<dbReference type="Pfam" id="PF00172">
    <property type="entry name" value="Zn_clus"/>
    <property type="match status" value="1"/>
</dbReference>
<evidence type="ECO:0000313" key="8">
    <source>
        <dbReference type="Proteomes" id="UP001187682"/>
    </source>
</evidence>
<dbReference type="InterPro" id="IPR001138">
    <property type="entry name" value="Zn2Cys6_DnaBD"/>
</dbReference>
<dbReference type="SMART" id="SM00066">
    <property type="entry name" value="GAL4"/>
    <property type="match status" value="1"/>
</dbReference>
<dbReference type="SMART" id="SM00906">
    <property type="entry name" value="Fungal_trans"/>
    <property type="match status" value="1"/>
</dbReference>
<dbReference type="GO" id="GO:0006351">
    <property type="term" value="P:DNA-templated transcription"/>
    <property type="evidence" value="ECO:0007669"/>
    <property type="project" value="InterPro"/>
</dbReference>
<dbReference type="InterPro" id="IPR007219">
    <property type="entry name" value="XnlR_reg_dom"/>
</dbReference>
<dbReference type="CDD" id="cd00067">
    <property type="entry name" value="GAL4"/>
    <property type="match status" value="1"/>
</dbReference>
<dbReference type="GO" id="GO:0005634">
    <property type="term" value="C:nucleus"/>
    <property type="evidence" value="ECO:0007669"/>
    <property type="project" value="TreeGrafter"/>
</dbReference>
<feature type="region of interest" description="Disordered" evidence="5">
    <location>
        <begin position="1"/>
        <end position="23"/>
    </location>
</feature>
<dbReference type="InterPro" id="IPR051127">
    <property type="entry name" value="Fungal_SecMet_Regulators"/>
</dbReference>
<feature type="domain" description="Zn(2)-C6 fungal-type" evidence="6">
    <location>
        <begin position="29"/>
        <end position="58"/>
    </location>
</feature>
<dbReference type="EMBL" id="ONZQ02000003">
    <property type="protein sequence ID" value="SPN99708.1"/>
    <property type="molecule type" value="Genomic_DNA"/>
</dbReference>
<dbReference type="Gene3D" id="4.10.240.10">
    <property type="entry name" value="Zn(2)-C6 fungal-type DNA-binding domain"/>
    <property type="match status" value="1"/>
</dbReference>
<dbReference type="Pfam" id="PF04082">
    <property type="entry name" value="Fungal_trans"/>
    <property type="match status" value="1"/>
</dbReference>
<dbReference type="GO" id="GO:0008270">
    <property type="term" value="F:zinc ion binding"/>
    <property type="evidence" value="ECO:0007669"/>
    <property type="project" value="InterPro"/>
</dbReference>
<keyword evidence="2" id="KW-0805">Transcription regulation</keyword>
<keyword evidence="3" id="KW-0804">Transcription</keyword>
<evidence type="ECO:0000256" key="1">
    <source>
        <dbReference type="ARBA" id="ARBA00022723"/>
    </source>
</evidence>
<gene>
    <name evidence="7" type="ORF">DNG_02559</name>
</gene>
<dbReference type="PANTHER" id="PTHR47424">
    <property type="entry name" value="REGULATORY PROTEIN GAL4"/>
    <property type="match status" value="1"/>
</dbReference>
<feature type="region of interest" description="Disordered" evidence="5">
    <location>
        <begin position="88"/>
        <end position="114"/>
    </location>
</feature>
<dbReference type="GO" id="GO:0000435">
    <property type="term" value="P:positive regulation of transcription from RNA polymerase II promoter by galactose"/>
    <property type="evidence" value="ECO:0007669"/>
    <property type="project" value="TreeGrafter"/>
</dbReference>
<evidence type="ECO:0000256" key="3">
    <source>
        <dbReference type="ARBA" id="ARBA00023163"/>
    </source>
</evidence>
<comment type="caution">
    <text evidence="7">The sequence shown here is derived from an EMBL/GenBank/DDBJ whole genome shotgun (WGS) entry which is preliminary data.</text>
</comment>
<dbReference type="PROSITE" id="PS50048">
    <property type="entry name" value="ZN2_CY6_FUNGAL_2"/>
    <property type="match status" value="1"/>
</dbReference>
<evidence type="ECO:0000259" key="6">
    <source>
        <dbReference type="PROSITE" id="PS50048"/>
    </source>
</evidence>
<evidence type="ECO:0000256" key="4">
    <source>
        <dbReference type="ARBA" id="ARBA00023242"/>
    </source>
</evidence>
<evidence type="ECO:0000313" key="7">
    <source>
        <dbReference type="EMBL" id="SPN99708.1"/>
    </source>
</evidence>
<reference evidence="7" key="1">
    <citation type="submission" date="2018-03" db="EMBL/GenBank/DDBJ databases">
        <authorList>
            <person name="Guldener U."/>
        </authorList>
    </citation>
    <scope>NUCLEOTIDE SEQUENCE</scope>
</reference>
<accession>A0AAE8MSM8</accession>
<dbReference type="InterPro" id="IPR036864">
    <property type="entry name" value="Zn2-C6_fun-type_DNA-bd_sf"/>
</dbReference>
<keyword evidence="1" id="KW-0479">Metal-binding</keyword>
<sequence>MAHAIPEGNAPGPNPTPRVRPKRSQVVRACDWCRKHRVKCDNDLPCSNCKNRGGECSNGAIKAVSLPHAYRDIERLREQVRDLERQLRQERDKAAGPSNRHLPSPQSHTSLSPPDLAYGSIDSDYWHPQNFWRGIHIRTARSPQETWYGPSSLYYFVGRVTNFLNYRFQQTHSAHQMLPKTSSSVLFDGPHSARGNDPDRWPKYPVDDSIAAGVYLSPTQEEYFLDLFWQSYHTSLVPILDEAQFKEHYRSLWATPDGMRKPSALVDIVIAICMQHGLSTLPSARQKGIEDNDATIAGRWYYRRCRRLLAYEMESPTISTLQSHILCYAYLCNGSFMNMADTDCGLAVRTAYMLGLHTEPPQDMPRREKEMRKRIWWSLYVLDSKLGMKLGRPFLLQPSSAGPGLLDDGREAAMDSGSHFATPGDNTTWLTFYLHHTKLFIAARATHTSFYGRSLNIRGDQTIWDDTESLESHAEFMQPLAKSMELWVEGVPSALRTKRRDGGRPLSTDGSILEIEQFAPLWLQRQRLVLELLYHNLCTNLYRPFITFATMPNTHTLTEQMAIKCALHATTLTHIMHQVLSTTSILAGWHESFQWQWNAAITLVGFVLAYPNGTATARARNAIDMAVAVFDIFSESFAVAGGAANIVRELAAKVDFLVHQSQVEGQFAPVDVSRVRTTDRVPHINDVTGASIQDVFQMALGVDQWSDMDFLWPPGGMIPEQGPPRT</sequence>
<dbReference type="SUPFAM" id="SSF57701">
    <property type="entry name" value="Zn2/Cys6 DNA-binding domain"/>
    <property type="match status" value="1"/>
</dbReference>
<dbReference type="CDD" id="cd12148">
    <property type="entry name" value="fungal_TF_MHR"/>
    <property type="match status" value="1"/>
</dbReference>
<dbReference type="AlphaFoldDB" id="A0AAE8MSM8"/>
<dbReference type="GO" id="GO:0000978">
    <property type="term" value="F:RNA polymerase II cis-regulatory region sequence-specific DNA binding"/>
    <property type="evidence" value="ECO:0007669"/>
    <property type="project" value="TreeGrafter"/>
</dbReference>
<keyword evidence="8" id="KW-1185">Reference proteome</keyword>
<proteinExistence type="predicted"/>
<keyword evidence="4" id="KW-0539">Nucleus</keyword>
<dbReference type="PANTHER" id="PTHR47424:SF12">
    <property type="entry name" value="TRANSCRIPTION FACTOR ASQA"/>
    <property type="match status" value="1"/>
</dbReference>
<protein>
    <submittedName>
        <fullName evidence="7">Related to transcriptional activator Mut3p</fullName>
    </submittedName>
</protein>
<name>A0AAE8MSM8_9PEZI</name>
<dbReference type="PROSITE" id="PS00463">
    <property type="entry name" value="ZN2_CY6_FUNGAL_1"/>
    <property type="match status" value="1"/>
</dbReference>
<evidence type="ECO:0000256" key="5">
    <source>
        <dbReference type="SAM" id="MobiDB-lite"/>
    </source>
</evidence>
<dbReference type="Proteomes" id="UP001187682">
    <property type="component" value="Unassembled WGS sequence"/>
</dbReference>
<dbReference type="GO" id="GO:0000981">
    <property type="term" value="F:DNA-binding transcription factor activity, RNA polymerase II-specific"/>
    <property type="evidence" value="ECO:0007669"/>
    <property type="project" value="InterPro"/>
</dbReference>
<organism evidence="7 8">
    <name type="scientific">Cephalotrichum gorgonifer</name>
    <dbReference type="NCBI Taxonomy" id="2041049"/>
    <lineage>
        <taxon>Eukaryota</taxon>
        <taxon>Fungi</taxon>
        <taxon>Dikarya</taxon>
        <taxon>Ascomycota</taxon>
        <taxon>Pezizomycotina</taxon>
        <taxon>Sordariomycetes</taxon>
        <taxon>Hypocreomycetidae</taxon>
        <taxon>Microascales</taxon>
        <taxon>Microascaceae</taxon>
        <taxon>Cephalotrichum</taxon>
    </lineage>
</organism>